<feature type="compositionally biased region" description="Basic and acidic residues" evidence="1">
    <location>
        <begin position="650"/>
        <end position="659"/>
    </location>
</feature>
<feature type="region of interest" description="Disordered" evidence="1">
    <location>
        <begin position="330"/>
        <end position="433"/>
    </location>
</feature>
<dbReference type="PRINTS" id="PR00888">
    <property type="entry name" value="SM22CALPONIN"/>
</dbReference>
<feature type="compositionally biased region" description="Basic and acidic residues" evidence="1">
    <location>
        <begin position="548"/>
        <end position="566"/>
    </location>
</feature>
<reference evidence="3 4" key="1">
    <citation type="submission" date="2016-05" db="EMBL/GenBank/DDBJ databases">
        <title>Genome sequencing of Trichophyton rubrum CMCC(F)T1i isolated from hair.</title>
        <authorList>
            <person name="Zhan P."/>
            <person name="Tao Y."/>
            <person name="Liu W."/>
        </authorList>
    </citation>
    <scope>NUCLEOTIDE SEQUENCE [LARGE SCALE GENOMIC DNA]</scope>
    <source>
        <strain evidence="4">CMCC(F)T1i</strain>
    </source>
</reference>
<dbReference type="AlphaFoldDB" id="A0A178ESW0"/>
<feature type="region of interest" description="Disordered" evidence="1">
    <location>
        <begin position="472"/>
        <end position="713"/>
    </location>
</feature>
<evidence type="ECO:0000256" key="1">
    <source>
        <dbReference type="SAM" id="MobiDB-lite"/>
    </source>
</evidence>
<dbReference type="Gene3D" id="1.10.418.10">
    <property type="entry name" value="Calponin-like domain"/>
    <property type="match status" value="1"/>
</dbReference>
<dbReference type="GO" id="GO:0051015">
    <property type="term" value="F:actin filament binding"/>
    <property type="evidence" value="ECO:0007669"/>
    <property type="project" value="TreeGrafter"/>
</dbReference>
<feature type="compositionally biased region" description="Polar residues" evidence="1">
    <location>
        <begin position="607"/>
        <end position="616"/>
    </location>
</feature>
<name>A0A178ESW0_TRIRU</name>
<feature type="region of interest" description="Disordered" evidence="1">
    <location>
        <begin position="233"/>
        <end position="297"/>
    </location>
</feature>
<dbReference type="VEuPathDB" id="FungiDB:TERG_00793"/>
<feature type="domain" description="Calponin-homology (CH)" evidence="2">
    <location>
        <begin position="114"/>
        <end position="220"/>
    </location>
</feature>
<organism evidence="3 4">
    <name type="scientific">Trichophyton rubrum</name>
    <name type="common">Athlete's foot fungus</name>
    <name type="synonym">Epidermophyton rubrum</name>
    <dbReference type="NCBI Taxonomy" id="5551"/>
    <lineage>
        <taxon>Eukaryota</taxon>
        <taxon>Fungi</taxon>
        <taxon>Dikarya</taxon>
        <taxon>Ascomycota</taxon>
        <taxon>Pezizomycotina</taxon>
        <taxon>Eurotiomycetes</taxon>
        <taxon>Eurotiomycetidae</taxon>
        <taxon>Onygenales</taxon>
        <taxon>Arthrodermataceae</taxon>
        <taxon>Trichophyton</taxon>
    </lineage>
</organism>
<feature type="compositionally biased region" description="Basic and acidic residues" evidence="1">
    <location>
        <begin position="671"/>
        <end position="687"/>
    </location>
</feature>
<feature type="compositionally biased region" description="Pro residues" evidence="1">
    <location>
        <begin position="569"/>
        <end position="604"/>
    </location>
</feature>
<dbReference type="PANTHER" id="PTHR47385:SF14">
    <property type="entry name" value="TRANSGELIN"/>
    <property type="match status" value="1"/>
</dbReference>
<feature type="compositionally biased region" description="Polar residues" evidence="1">
    <location>
        <begin position="238"/>
        <end position="247"/>
    </location>
</feature>
<dbReference type="InterPro" id="IPR050606">
    <property type="entry name" value="Calponin-like"/>
</dbReference>
<comment type="caution">
    <text evidence="3">The sequence shown here is derived from an EMBL/GenBank/DDBJ whole genome shotgun (WGS) entry which is preliminary data.</text>
</comment>
<dbReference type="PANTHER" id="PTHR47385">
    <property type="entry name" value="CALPONIN"/>
    <property type="match status" value="1"/>
</dbReference>
<feature type="compositionally biased region" description="Basic and acidic residues" evidence="1">
    <location>
        <begin position="343"/>
        <end position="433"/>
    </location>
</feature>
<sequence length="748" mass="84385">MSGCSLNPRHRLMADNNNQEGDDVTVNTLHIQHHRRWLTAIFSQFSGGREQFDDFLCHREPKGDARGLADCPADIDTSRLPTVTPDSAVESDTMASVTSLDKDLRNMRLSKYTPQAANEVRDWIEETLQEKLPKGDLLEALRDGVALCRLVNLAVGPPGVKFKQSSMPFVQMENISHFLHACQKAPLSLPPHDVFLTVDLYESKDPAQVLQCLGAFSRKAYALQPSKFPRAIGKSKTGALSPQMSGSSQGGRFGSPYSRPRGQSNVSDVGRASPTMPSGRSSTASPPTKTSAWSSKADEATTAPAWNIHQYGYIGGASQGSLGVTFGARRQITTPGPSVPSLAEKEKRRREEEEQQAKREAEEAERQRAAREAEEERAKEEEQLRWEEEERKLREQERQKVEEEKKRWQEEQRQWEQEEARRQQEEKELEERLEKERLHKREAADARLNGQFLSQYQTAQKPVRGIASPLLEQKAAASSESERIKALERELERAKEREKQYELERQELVALRGSPQPDASPRVRSPNPDGNRPTPTPQKPSYDLASQEQERRMLRGEWNVRNKEQRPTTPTPAPPSLPPRELPTPPAMPPRDTNPPTSPRPLPDPTNYANKNQPQNRTDRFLKENPAPIPRKPVAFRPPEFSSTAEKDEEDRRRVESTQKTRAGGWASKSLLEREMERERERQREWEENQAQTKDAVKRGVKTAGTGPGEGGWDVHQYGYLGGDNQNNAAPGIGFGARRQIIGPRPPP</sequence>
<feature type="compositionally biased region" description="Low complexity" evidence="1">
    <location>
        <begin position="281"/>
        <end position="295"/>
    </location>
</feature>
<evidence type="ECO:0000313" key="3">
    <source>
        <dbReference type="EMBL" id="OAL63182.1"/>
    </source>
</evidence>
<dbReference type="InterPro" id="IPR003096">
    <property type="entry name" value="SM22_calponin"/>
</dbReference>
<proteinExistence type="predicted"/>
<dbReference type="EMBL" id="LHPM01000018">
    <property type="protein sequence ID" value="OAL63182.1"/>
    <property type="molecule type" value="Genomic_DNA"/>
</dbReference>
<dbReference type="Proteomes" id="UP000243015">
    <property type="component" value="Unassembled WGS sequence"/>
</dbReference>
<gene>
    <name evidence="3" type="ORF">A7C99_5571</name>
</gene>
<dbReference type="PROSITE" id="PS50021">
    <property type="entry name" value="CH"/>
    <property type="match status" value="1"/>
</dbReference>
<accession>A0A178ESW0</accession>
<evidence type="ECO:0000313" key="4">
    <source>
        <dbReference type="Proteomes" id="UP000243015"/>
    </source>
</evidence>
<dbReference type="Pfam" id="PF00307">
    <property type="entry name" value="CH"/>
    <property type="match status" value="1"/>
</dbReference>
<dbReference type="CDD" id="cd21210">
    <property type="entry name" value="CH_SCP1-like"/>
    <property type="match status" value="1"/>
</dbReference>
<dbReference type="SUPFAM" id="SSF47576">
    <property type="entry name" value="Calponin-homology domain, CH-domain"/>
    <property type="match status" value="1"/>
</dbReference>
<evidence type="ECO:0000259" key="2">
    <source>
        <dbReference type="PROSITE" id="PS50021"/>
    </source>
</evidence>
<dbReference type="SMART" id="SM00033">
    <property type="entry name" value="CH"/>
    <property type="match status" value="1"/>
</dbReference>
<dbReference type="InterPro" id="IPR036872">
    <property type="entry name" value="CH_dom_sf"/>
</dbReference>
<protein>
    <submittedName>
        <fullName evidence="3">Calponin domain-containing protein</fullName>
    </submittedName>
</protein>
<dbReference type="GO" id="GO:0007015">
    <property type="term" value="P:actin filament organization"/>
    <property type="evidence" value="ECO:0007669"/>
    <property type="project" value="TreeGrafter"/>
</dbReference>
<feature type="compositionally biased region" description="Basic and acidic residues" evidence="1">
    <location>
        <begin position="480"/>
        <end position="507"/>
    </location>
</feature>
<dbReference type="GO" id="GO:0015629">
    <property type="term" value="C:actin cytoskeleton"/>
    <property type="evidence" value="ECO:0007669"/>
    <property type="project" value="TreeGrafter"/>
</dbReference>
<dbReference type="InterPro" id="IPR001715">
    <property type="entry name" value="CH_dom"/>
</dbReference>